<accession>A0ABU2YK26</accession>
<dbReference type="RefSeq" id="WP_311427277.1">
    <property type="nucleotide sequence ID" value="NZ_JAVRIA010000003.1"/>
</dbReference>
<evidence type="ECO:0000313" key="2">
    <source>
        <dbReference type="EMBL" id="MDT0558513.1"/>
    </source>
</evidence>
<comment type="caution">
    <text evidence="2">The sequence shown here is derived from an EMBL/GenBank/DDBJ whole genome shotgun (WGS) entry which is preliminary data.</text>
</comment>
<organism evidence="2 3">
    <name type="scientific">Microcosmobacter mediterraneus</name>
    <dbReference type="NCBI Taxonomy" id="3075607"/>
    <lineage>
        <taxon>Bacteria</taxon>
        <taxon>Pseudomonadati</taxon>
        <taxon>Bacteroidota</taxon>
        <taxon>Flavobacteriia</taxon>
        <taxon>Flavobacteriales</taxon>
        <taxon>Flavobacteriaceae</taxon>
        <taxon>Microcosmobacter</taxon>
    </lineage>
</organism>
<evidence type="ECO:0008006" key="4">
    <source>
        <dbReference type="Google" id="ProtNLM"/>
    </source>
</evidence>
<keyword evidence="1" id="KW-0732">Signal</keyword>
<protein>
    <recommendedName>
        <fullName evidence="4">Lipocalin-like domain-containing protein</fullName>
    </recommendedName>
</protein>
<evidence type="ECO:0000256" key="1">
    <source>
        <dbReference type="SAM" id="SignalP"/>
    </source>
</evidence>
<proteinExistence type="predicted"/>
<dbReference type="Proteomes" id="UP001259492">
    <property type="component" value="Unassembled WGS sequence"/>
</dbReference>
<gene>
    <name evidence="2" type="ORF">RM697_07645</name>
</gene>
<evidence type="ECO:0000313" key="3">
    <source>
        <dbReference type="Proteomes" id="UP001259492"/>
    </source>
</evidence>
<name>A0ABU2YK26_9FLAO</name>
<sequence length="171" mass="18634">MKIFKFFLFTITIATLSACSSDDGPASVELTNENLAGSFAITFYQGSSETTVQATDGSIVVTESDTYFGETFTNAIVTFNADGTYSLMGSYVEVYTVTVTGQAPETNEEIVMLDESGTYSVDNTSRTINLDGGIVDVTLFDGTNLYFTGNYSETFGDFTETGQFEYRMVKQ</sequence>
<dbReference type="EMBL" id="JAVRIA010000003">
    <property type="protein sequence ID" value="MDT0558513.1"/>
    <property type="molecule type" value="Genomic_DNA"/>
</dbReference>
<feature type="signal peptide" evidence="1">
    <location>
        <begin position="1"/>
        <end position="20"/>
    </location>
</feature>
<feature type="chain" id="PRO_5046904565" description="Lipocalin-like domain-containing protein" evidence="1">
    <location>
        <begin position="21"/>
        <end position="171"/>
    </location>
</feature>
<dbReference type="PROSITE" id="PS51257">
    <property type="entry name" value="PROKAR_LIPOPROTEIN"/>
    <property type="match status" value="1"/>
</dbReference>
<reference evidence="2 3" key="1">
    <citation type="submission" date="2023-09" db="EMBL/GenBank/DDBJ databases">
        <authorList>
            <person name="Rey-Velasco X."/>
        </authorList>
    </citation>
    <scope>NUCLEOTIDE SEQUENCE [LARGE SCALE GENOMIC DNA]</scope>
    <source>
        <strain evidence="2 3">W332</strain>
    </source>
</reference>
<keyword evidence="3" id="KW-1185">Reference proteome</keyword>